<dbReference type="PANTHER" id="PTHR34857">
    <property type="entry name" value="SLL0384 PROTEIN"/>
    <property type="match status" value="1"/>
</dbReference>
<comment type="subcellular location">
    <subcellularLocation>
        <location evidence="1">Cell membrane</location>
        <topology evidence="1">Multi-pass membrane protein</topology>
    </subcellularLocation>
</comment>
<accession>A0A832SKF1</accession>
<dbReference type="GO" id="GO:0006824">
    <property type="term" value="P:cobalt ion transport"/>
    <property type="evidence" value="ECO:0007669"/>
    <property type="project" value="InterPro"/>
</dbReference>
<evidence type="ECO:0000256" key="5">
    <source>
        <dbReference type="ARBA" id="ARBA00023136"/>
    </source>
</evidence>
<feature type="transmembrane region" description="Helical" evidence="6">
    <location>
        <begin position="202"/>
        <end position="221"/>
    </location>
</feature>
<dbReference type="InterPro" id="IPR051611">
    <property type="entry name" value="ECF_transporter_component"/>
</dbReference>
<dbReference type="Proteomes" id="UP000600774">
    <property type="component" value="Unassembled WGS sequence"/>
</dbReference>
<evidence type="ECO:0000313" key="7">
    <source>
        <dbReference type="EMBL" id="HIH94783.1"/>
    </source>
</evidence>
<evidence type="ECO:0000256" key="6">
    <source>
        <dbReference type="SAM" id="Phobius"/>
    </source>
</evidence>
<feature type="transmembrane region" description="Helical" evidence="6">
    <location>
        <begin position="133"/>
        <end position="150"/>
    </location>
</feature>
<dbReference type="GO" id="GO:0043190">
    <property type="term" value="C:ATP-binding cassette (ABC) transporter complex"/>
    <property type="evidence" value="ECO:0007669"/>
    <property type="project" value="InterPro"/>
</dbReference>
<protein>
    <submittedName>
        <fullName evidence="7">Cobalt ECF transporter T component CbiQ</fullName>
    </submittedName>
</protein>
<dbReference type="CDD" id="cd16914">
    <property type="entry name" value="EcfT"/>
    <property type="match status" value="1"/>
</dbReference>
<keyword evidence="5 6" id="KW-0472">Membrane</keyword>
<dbReference type="Pfam" id="PF02361">
    <property type="entry name" value="CbiQ"/>
    <property type="match status" value="1"/>
</dbReference>
<evidence type="ECO:0000256" key="2">
    <source>
        <dbReference type="ARBA" id="ARBA00022475"/>
    </source>
</evidence>
<dbReference type="AlphaFoldDB" id="A0A832SKF1"/>
<organism evidence="7 8">
    <name type="scientific">Methanosarcina acetivorans</name>
    <dbReference type="NCBI Taxonomy" id="2214"/>
    <lineage>
        <taxon>Archaea</taxon>
        <taxon>Methanobacteriati</taxon>
        <taxon>Methanobacteriota</taxon>
        <taxon>Stenosarchaea group</taxon>
        <taxon>Methanomicrobia</taxon>
        <taxon>Methanosarcinales</taxon>
        <taxon>Methanosarcinaceae</taxon>
        <taxon>Methanosarcina</taxon>
    </lineage>
</organism>
<feature type="transmembrane region" description="Helical" evidence="6">
    <location>
        <begin position="63"/>
        <end position="95"/>
    </location>
</feature>
<dbReference type="PANTHER" id="PTHR34857:SF2">
    <property type="entry name" value="SLL0384 PROTEIN"/>
    <property type="match status" value="1"/>
</dbReference>
<dbReference type="NCBIfam" id="TIGR02454">
    <property type="entry name" value="ECF_T_CbiQ"/>
    <property type="match status" value="1"/>
</dbReference>
<sequence length="311" mass="35649">MVPNWMKEVNVGFCKCPAIYHGKKSFIGRTIKEIFEFIETSFVTESYSRRKGLLQSLDPRVKLISIMAVIFATALLADLRALIFIYVFSLLTAYLSKIEIKFFIKRVWLFIPIFSAIIVFPMIFNIFFPGDPLIQLIYLGPGVHMGPFLLPENIYITRQGVYAASIFIMRVATCVSAIVLLFLTTPQQMLFKSVRSVGVPKIYVLTLGMTYRYIFLLTSLVRDMYIAKRARTIKSRSMFEEQKWVGGRIGYTLMRSLDISEKVHMAMISRGFNGDFKTMQEFKMHKRDYIAGAIAISLSAVLVLISQNTIR</sequence>
<dbReference type="RefSeq" id="WP_011023916.1">
    <property type="nucleotide sequence ID" value="NZ_DUJU01000141.1"/>
</dbReference>
<proteinExistence type="predicted"/>
<dbReference type="InterPro" id="IPR003339">
    <property type="entry name" value="ABC/ECF_trnsptr_transmembrane"/>
</dbReference>
<feature type="transmembrane region" description="Helical" evidence="6">
    <location>
        <begin position="289"/>
        <end position="310"/>
    </location>
</feature>
<evidence type="ECO:0000256" key="4">
    <source>
        <dbReference type="ARBA" id="ARBA00022989"/>
    </source>
</evidence>
<dbReference type="EMBL" id="DUJU01000141">
    <property type="protein sequence ID" value="HIH94783.1"/>
    <property type="molecule type" value="Genomic_DNA"/>
</dbReference>
<evidence type="ECO:0000256" key="3">
    <source>
        <dbReference type="ARBA" id="ARBA00022692"/>
    </source>
</evidence>
<keyword evidence="3 6" id="KW-0812">Transmembrane</keyword>
<dbReference type="GeneID" id="1475916"/>
<gene>
    <name evidence="7" type="primary">cbiQ</name>
    <name evidence="7" type="ORF">HA338_12420</name>
</gene>
<dbReference type="InterPro" id="IPR012809">
    <property type="entry name" value="ECF_CbiQ"/>
</dbReference>
<evidence type="ECO:0000313" key="8">
    <source>
        <dbReference type="Proteomes" id="UP000600774"/>
    </source>
</evidence>
<dbReference type="OMA" id="IFIMRVA"/>
<feature type="transmembrane region" description="Helical" evidence="6">
    <location>
        <begin position="107"/>
        <end position="127"/>
    </location>
</feature>
<comment type="caution">
    <text evidence="7">The sequence shown here is derived from an EMBL/GenBank/DDBJ whole genome shotgun (WGS) entry which is preliminary data.</text>
</comment>
<keyword evidence="4 6" id="KW-1133">Transmembrane helix</keyword>
<evidence type="ECO:0000256" key="1">
    <source>
        <dbReference type="ARBA" id="ARBA00004651"/>
    </source>
</evidence>
<name>A0A832SKF1_9EURY</name>
<reference evidence="7" key="1">
    <citation type="journal article" date="2020" name="bioRxiv">
        <title>A rank-normalized archaeal taxonomy based on genome phylogeny resolves widespread incomplete and uneven classifications.</title>
        <authorList>
            <person name="Rinke C."/>
            <person name="Chuvochina M."/>
            <person name="Mussig A.J."/>
            <person name="Chaumeil P.-A."/>
            <person name="Waite D.W."/>
            <person name="Whitman W.B."/>
            <person name="Parks D.H."/>
            <person name="Hugenholtz P."/>
        </authorList>
    </citation>
    <scope>NUCLEOTIDE SEQUENCE</scope>
    <source>
        <strain evidence="7">UBA8876</strain>
    </source>
</reference>
<keyword evidence="2" id="KW-1003">Cell membrane</keyword>
<feature type="transmembrane region" description="Helical" evidence="6">
    <location>
        <begin position="162"/>
        <end position="182"/>
    </location>
</feature>